<evidence type="ECO:0000256" key="12">
    <source>
        <dbReference type="ARBA" id="ARBA00048789"/>
    </source>
</evidence>
<evidence type="ECO:0000256" key="5">
    <source>
        <dbReference type="ARBA" id="ARBA00022527"/>
    </source>
</evidence>
<sequence length="749" mass="85730">MSTDQQAERGTWKQKQVLGQGGFGTVELWYNEKAQEHIAIKKCKLKNDMPEKMWDRWKMEVYIMSKLNHENVIKAVLVPPQLEPNSGEPPVLAMEFCEGGDLRKILNLPDNCYGLPEKEIRQLVTGVGSAVEYLHSNRIIHRDLKPENIVLKHLDDNRTAYKIIDLGYAKELDITSICDSFVGTVQYLAPELFISKPYSKTVDYWSFGCMIFECITGFRPFLPTAPPVEWHAEVCKKSPDDISVQYDENKQIKFSKKLPFPNQLCKPFQNYFEQWLRLMLRWDPKARGGGIIQVQGVERSKCFYLIEQMMSLKILQILHVEANSILSYPINESHTIANLKEAIEFETGIPAAQQEIILATGAKMSPTDLALNAYCEPLTDDPVVFLYRKGPMQLQQRKNKILPVAVQAIVKDPNILLPPRDHRKAWAQAVYWFTEQNRDYKRLILSHRAALLNLLLSNTSLTKKKSFMCSEIGKLLACKEQFQASLDFDMQQYRDTSVVCGKVFNGISGEMLLQWAQMAQKIDSFIALNDRVKQLDAKATAVTTEIVEIQRSPFSRLKQANELEEFEKKAKQLYAELLRATQGDSSHEIMDHVGMVELVGKCYLKRDEVTKILYKHLSKVMDCQHRLDPLLPQLEMACTEIEAARKQLVSMQCKRQADLWALLNHTVNGTSNPEEDTNALNTITLTSPSPSFVQNTAMQELPSMESTLESIRLMDDCKTNSQRLQDMVTTMIKEQEESMLYFSSLDSTR</sequence>
<reference evidence="15" key="1">
    <citation type="submission" date="2021-04" db="EMBL/GenBank/DDBJ databases">
        <authorList>
            <consortium name="Molecular Ecology Group"/>
        </authorList>
    </citation>
    <scope>NUCLEOTIDE SEQUENCE</scope>
</reference>
<dbReference type="InterPro" id="IPR000719">
    <property type="entry name" value="Prot_kinase_dom"/>
</dbReference>
<dbReference type="GO" id="GO:0008384">
    <property type="term" value="F:IkappaB kinase activity"/>
    <property type="evidence" value="ECO:0007669"/>
    <property type="project" value="UniProtKB-EC"/>
</dbReference>
<dbReference type="InterPro" id="IPR011009">
    <property type="entry name" value="Kinase-like_dom_sf"/>
</dbReference>
<evidence type="ECO:0000256" key="10">
    <source>
        <dbReference type="ARBA" id="ARBA00022840"/>
    </source>
</evidence>
<keyword evidence="8" id="KW-0547">Nucleotide-binding</keyword>
<evidence type="ECO:0000313" key="16">
    <source>
        <dbReference type="Proteomes" id="UP000678393"/>
    </source>
</evidence>
<dbReference type="Gene3D" id="1.10.510.10">
    <property type="entry name" value="Transferase(Phosphotransferase) domain 1"/>
    <property type="match status" value="1"/>
</dbReference>
<evidence type="ECO:0000256" key="2">
    <source>
        <dbReference type="ARBA" id="ARBA00004496"/>
    </source>
</evidence>
<dbReference type="Pfam" id="PF00069">
    <property type="entry name" value="Pkinase"/>
    <property type="match status" value="1"/>
</dbReference>
<dbReference type="EMBL" id="CAJHNH020000236">
    <property type="protein sequence ID" value="CAG5116319.1"/>
    <property type="molecule type" value="Genomic_DNA"/>
</dbReference>
<proteinExistence type="predicted"/>
<dbReference type="AlphaFoldDB" id="A0A8S3YGN2"/>
<keyword evidence="5" id="KW-0723">Serine/threonine-protein kinase</keyword>
<dbReference type="InterPro" id="IPR051180">
    <property type="entry name" value="IKK"/>
</dbReference>
<keyword evidence="4" id="KW-0963">Cytoplasm</keyword>
<organism evidence="15 16">
    <name type="scientific">Candidula unifasciata</name>
    <dbReference type="NCBI Taxonomy" id="100452"/>
    <lineage>
        <taxon>Eukaryota</taxon>
        <taxon>Metazoa</taxon>
        <taxon>Spiralia</taxon>
        <taxon>Lophotrochozoa</taxon>
        <taxon>Mollusca</taxon>
        <taxon>Gastropoda</taxon>
        <taxon>Heterobranchia</taxon>
        <taxon>Euthyneura</taxon>
        <taxon>Panpulmonata</taxon>
        <taxon>Eupulmonata</taxon>
        <taxon>Stylommatophora</taxon>
        <taxon>Helicina</taxon>
        <taxon>Helicoidea</taxon>
        <taxon>Geomitridae</taxon>
        <taxon>Candidula</taxon>
    </lineage>
</organism>
<dbReference type="PROSITE" id="PS00108">
    <property type="entry name" value="PROTEIN_KINASE_ST"/>
    <property type="match status" value="1"/>
</dbReference>
<keyword evidence="11" id="KW-0539">Nucleus</keyword>
<dbReference type="GO" id="GO:0005524">
    <property type="term" value="F:ATP binding"/>
    <property type="evidence" value="ECO:0007669"/>
    <property type="project" value="UniProtKB-KW"/>
</dbReference>
<evidence type="ECO:0000256" key="3">
    <source>
        <dbReference type="ARBA" id="ARBA00012442"/>
    </source>
</evidence>
<comment type="caution">
    <text evidence="15">The sequence shown here is derived from an EMBL/GenBank/DDBJ whole genome shotgun (WGS) entry which is preliminary data.</text>
</comment>
<accession>A0A8S3YGN2</accession>
<feature type="domain" description="Protein kinase" evidence="14">
    <location>
        <begin position="12"/>
        <end position="304"/>
    </location>
</feature>
<dbReference type="PANTHER" id="PTHR22969">
    <property type="entry name" value="IKB KINASE"/>
    <property type="match status" value="1"/>
</dbReference>
<dbReference type="GO" id="GO:0033209">
    <property type="term" value="P:tumor necrosis factor-mediated signaling pathway"/>
    <property type="evidence" value="ECO:0007669"/>
    <property type="project" value="TreeGrafter"/>
</dbReference>
<dbReference type="PANTHER" id="PTHR22969:SF17">
    <property type="entry name" value="INHIBITOR OF NUCLEAR FACTOR KAPPA-B KINASE SUBUNIT BETA"/>
    <property type="match status" value="1"/>
</dbReference>
<keyword evidence="10" id="KW-0067">ATP-binding</keyword>
<dbReference type="Gene3D" id="1.20.1270.250">
    <property type="match status" value="1"/>
</dbReference>
<dbReference type="GO" id="GO:0045944">
    <property type="term" value="P:positive regulation of transcription by RNA polymerase II"/>
    <property type="evidence" value="ECO:0007669"/>
    <property type="project" value="TreeGrafter"/>
</dbReference>
<dbReference type="GO" id="GO:0005634">
    <property type="term" value="C:nucleus"/>
    <property type="evidence" value="ECO:0007669"/>
    <property type="project" value="UniProtKB-SubCell"/>
</dbReference>
<dbReference type="FunFam" id="1.10.510.10:FF:000147">
    <property type="entry name" value="Inhibitor of nuclear factor kappa-B kinase subunit beta"/>
    <property type="match status" value="1"/>
</dbReference>
<evidence type="ECO:0000256" key="1">
    <source>
        <dbReference type="ARBA" id="ARBA00004123"/>
    </source>
</evidence>
<comment type="subcellular location">
    <subcellularLocation>
        <location evidence="2">Cytoplasm</location>
    </subcellularLocation>
    <subcellularLocation>
        <location evidence="1">Nucleus</location>
    </subcellularLocation>
</comment>
<dbReference type="InterPro" id="IPR041185">
    <property type="entry name" value="IKBKB_SDD"/>
</dbReference>
<keyword evidence="16" id="KW-1185">Reference proteome</keyword>
<keyword evidence="13" id="KW-0175">Coiled coil</keyword>
<evidence type="ECO:0000256" key="4">
    <source>
        <dbReference type="ARBA" id="ARBA00022490"/>
    </source>
</evidence>
<dbReference type="Pfam" id="PF18397">
    <property type="entry name" value="IKBKB_SDD"/>
    <property type="match status" value="1"/>
</dbReference>
<dbReference type="Proteomes" id="UP000678393">
    <property type="component" value="Unassembled WGS sequence"/>
</dbReference>
<comment type="catalytic activity">
    <reaction evidence="12">
        <text>L-seryl-[I-kappa-B protein] + ATP = O-phospho-L-seryl-[I-kappa-B protein] + ADP + H(+)</text>
        <dbReference type="Rhea" id="RHEA:19073"/>
        <dbReference type="Rhea" id="RHEA-COMP:13698"/>
        <dbReference type="Rhea" id="RHEA-COMP:13699"/>
        <dbReference type="ChEBI" id="CHEBI:15378"/>
        <dbReference type="ChEBI" id="CHEBI:29999"/>
        <dbReference type="ChEBI" id="CHEBI:30616"/>
        <dbReference type="ChEBI" id="CHEBI:83421"/>
        <dbReference type="ChEBI" id="CHEBI:456216"/>
        <dbReference type="EC" id="2.7.11.10"/>
    </reaction>
</comment>
<dbReference type="InterPro" id="IPR029071">
    <property type="entry name" value="Ubiquitin-like_domsf"/>
</dbReference>
<dbReference type="Gene3D" id="3.10.20.90">
    <property type="entry name" value="Phosphatidylinositol 3-kinase Catalytic Subunit, Chain A, domain 1"/>
    <property type="match status" value="1"/>
</dbReference>
<dbReference type="GO" id="GO:0008385">
    <property type="term" value="C:IkappaB kinase complex"/>
    <property type="evidence" value="ECO:0007669"/>
    <property type="project" value="TreeGrafter"/>
</dbReference>
<dbReference type="SUPFAM" id="SSF54236">
    <property type="entry name" value="Ubiquitin-like"/>
    <property type="match status" value="1"/>
</dbReference>
<evidence type="ECO:0000256" key="13">
    <source>
        <dbReference type="SAM" id="Coils"/>
    </source>
</evidence>
<evidence type="ECO:0000256" key="6">
    <source>
        <dbReference type="ARBA" id="ARBA00022553"/>
    </source>
</evidence>
<dbReference type="PROSITE" id="PS50011">
    <property type="entry name" value="PROTEIN_KINASE_DOM"/>
    <property type="match status" value="1"/>
</dbReference>
<keyword evidence="9" id="KW-0418">Kinase</keyword>
<evidence type="ECO:0000256" key="8">
    <source>
        <dbReference type="ARBA" id="ARBA00022741"/>
    </source>
</evidence>
<protein>
    <recommendedName>
        <fullName evidence="3">IkappaB kinase</fullName>
        <ecNumber evidence="3">2.7.11.10</ecNumber>
    </recommendedName>
</protein>
<keyword evidence="6" id="KW-0597">Phosphoprotein</keyword>
<evidence type="ECO:0000256" key="9">
    <source>
        <dbReference type="ARBA" id="ARBA00022777"/>
    </source>
</evidence>
<dbReference type="InterPro" id="IPR046375">
    <property type="entry name" value="IKBKB_SDD_sf"/>
</dbReference>
<evidence type="ECO:0000256" key="11">
    <source>
        <dbReference type="ARBA" id="ARBA00023242"/>
    </source>
</evidence>
<evidence type="ECO:0000256" key="7">
    <source>
        <dbReference type="ARBA" id="ARBA00022679"/>
    </source>
</evidence>
<evidence type="ECO:0000313" key="15">
    <source>
        <dbReference type="EMBL" id="CAG5116319.1"/>
    </source>
</evidence>
<gene>
    <name evidence="15" type="ORF">CUNI_LOCUS1877</name>
</gene>
<keyword evidence="7" id="KW-0808">Transferase</keyword>
<feature type="coiled-coil region" evidence="13">
    <location>
        <begin position="556"/>
        <end position="583"/>
    </location>
</feature>
<evidence type="ECO:0000259" key="14">
    <source>
        <dbReference type="PROSITE" id="PS50011"/>
    </source>
</evidence>
<dbReference type="SUPFAM" id="SSF56112">
    <property type="entry name" value="Protein kinase-like (PK-like)"/>
    <property type="match status" value="1"/>
</dbReference>
<dbReference type="OrthoDB" id="267381at2759"/>
<dbReference type="SMART" id="SM00220">
    <property type="entry name" value="S_TKc"/>
    <property type="match status" value="1"/>
</dbReference>
<dbReference type="InterPro" id="IPR008271">
    <property type="entry name" value="Ser/Thr_kinase_AS"/>
</dbReference>
<dbReference type="EC" id="2.7.11.10" evidence="3"/>
<name>A0A8S3YGN2_9EUPU</name>